<protein>
    <submittedName>
        <fullName evidence="6">Propanediol utilization protein pduk</fullName>
    </submittedName>
</protein>
<feature type="compositionally biased region" description="Polar residues" evidence="4">
    <location>
        <begin position="92"/>
        <end position="103"/>
    </location>
</feature>
<dbReference type="InterPro" id="IPR000249">
    <property type="entry name" value="BMC_dom"/>
</dbReference>
<dbReference type="AlphaFoldDB" id="A0A0R1YN87"/>
<dbReference type="Proteomes" id="UP000051010">
    <property type="component" value="Unassembled WGS sequence"/>
</dbReference>
<dbReference type="EMBL" id="AZFZ01000024">
    <property type="protein sequence ID" value="KRM43928.1"/>
    <property type="molecule type" value="Genomic_DNA"/>
</dbReference>
<feature type="compositionally biased region" description="Basic and acidic residues" evidence="4">
    <location>
        <begin position="181"/>
        <end position="192"/>
    </location>
</feature>
<dbReference type="InterPro" id="IPR037233">
    <property type="entry name" value="CcmK-like_sf"/>
</dbReference>
<dbReference type="InterPro" id="IPR050575">
    <property type="entry name" value="BMC_shell"/>
</dbReference>
<comment type="similarity">
    <text evidence="3">Belongs to the bacterial microcompartments protein family.</text>
</comment>
<evidence type="ECO:0000256" key="4">
    <source>
        <dbReference type="SAM" id="MobiDB-lite"/>
    </source>
</evidence>
<accession>A0A0R1YN87</accession>
<keyword evidence="2" id="KW-1283">Bacterial microcompartment</keyword>
<reference evidence="6 7" key="1">
    <citation type="journal article" date="2015" name="Genome Announc.">
        <title>Expanding the biotechnology potential of lactobacilli through comparative genomics of 213 strains and associated genera.</title>
        <authorList>
            <person name="Sun Z."/>
            <person name="Harris H.M."/>
            <person name="McCann A."/>
            <person name="Guo C."/>
            <person name="Argimon S."/>
            <person name="Zhang W."/>
            <person name="Yang X."/>
            <person name="Jeffery I.B."/>
            <person name="Cooney J.C."/>
            <person name="Kagawa T.F."/>
            <person name="Liu W."/>
            <person name="Song Y."/>
            <person name="Salvetti E."/>
            <person name="Wrobel A."/>
            <person name="Rasinkangas P."/>
            <person name="Parkhill J."/>
            <person name="Rea M.C."/>
            <person name="O'Sullivan O."/>
            <person name="Ritari J."/>
            <person name="Douillard F.P."/>
            <person name="Paul Ross R."/>
            <person name="Yang R."/>
            <person name="Briner A.E."/>
            <person name="Felis G.E."/>
            <person name="de Vos W.M."/>
            <person name="Barrangou R."/>
            <person name="Klaenhammer T.R."/>
            <person name="Caufield P.W."/>
            <person name="Cui Y."/>
            <person name="Zhang H."/>
            <person name="O'Toole P.W."/>
        </authorList>
    </citation>
    <scope>NUCLEOTIDE SEQUENCE [LARGE SCALE GENOMIC DNA]</scope>
    <source>
        <strain evidence="6 7">DSM 18390</strain>
    </source>
</reference>
<feature type="region of interest" description="Disordered" evidence="4">
    <location>
        <begin position="90"/>
        <end position="192"/>
    </location>
</feature>
<dbReference type="GO" id="GO:0031469">
    <property type="term" value="C:bacterial microcompartment"/>
    <property type="evidence" value="ECO:0007669"/>
    <property type="project" value="UniProtKB-SubCell"/>
</dbReference>
<name>A0A0R1YN87_9LACO</name>
<evidence type="ECO:0000256" key="2">
    <source>
        <dbReference type="ARBA" id="ARBA00024446"/>
    </source>
</evidence>
<organism evidence="6 7">
    <name type="scientific">Lentilactobacillus parafarraginis DSM 18390 = JCM 14109</name>
    <dbReference type="NCBI Taxonomy" id="1423786"/>
    <lineage>
        <taxon>Bacteria</taxon>
        <taxon>Bacillati</taxon>
        <taxon>Bacillota</taxon>
        <taxon>Bacilli</taxon>
        <taxon>Lactobacillales</taxon>
        <taxon>Lactobacillaceae</taxon>
        <taxon>Lentilactobacillus</taxon>
    </lineage>
</organism>
<dbReference type="InterPro" id="IPR044872">
    <property type="entry name" value="CcmK/CsoS1_BMC"/>
</dbReference>
<feature type="domain" description="BMC" evidence="5">
    <location>
        <begin position="9"/>
        <end position="91"/>
    </location>
</feature>
<dbReference type="PATRIC" id="fig|1423786.4.peg.1225"/>
<comment type="caution">
    <text evidence="6">The sequence shown here is derived from an EMBL/GenBank/DDBJ whole genome shotgun (WGS) entry which is preliminary data.</text>
</comment>
<comment type="subcellular location">
    <subcellularLocation>
        <location evidence="1">Bacterial microcompartment</location>
    </subcellularLocation>
</comment>
<evidence type="ECO:0000259" key="5">
    <source>
        <dbReference type="PROSITE" id="PS51930"/>
    </source>
</evidence>
<dbReference type="Pfam" id="PF00936">
    <property type="entry name" value="BMC"/>
    <property type="match status" value="1"/>
</dbReference>
<dbReference type="SMART" id="SM00877">
    <property type="entry name" value="BMC"/>
    <property type="match status" value="1"/>
</dbReference>
<dbReference type="SUPFAM" id="SSF143414">
    <property type="entry name" value="CcmK-like"/>
    <property type="match status" value="1"/>
</dbReference>
<evidence type="ECO:0000313" key="6">
    <source>
        <dbReference type="EMBL" id="KRM43928.1"/>
    </source>
</evidence>
<dbReference type="Gene3D" id="3.30.70.1710">
    <property type="match status" value="1"/>
</dbReference>
<proteinExistence type="inferred from homology"/>
<feature type="compositionally biased region" description="Acidic residues" evidence="4">
    <location>
        <begin position="152"/>
        <end position="167"/>
    </location>
</feature>
<feature type="compositionally biased region" description="Basic and acidic residues" evidence="4">
    <location>
        <begin position="141"/>
        <end position="151"/>
    </location>
</feature>
<evidence type="ECO:0000256" key="3">
    <source>
        <dbReference type="PROSITE-ProRule" id="PRU01278"/>
    </source>
</evidence>
<evidence type="ECO:0000256" key="1">
    <source>
        <dbReference type="ARBA" id="ARBA00024322"/>
    </source>
</evidence>
<dbReference type="PANTHER" id="PTHR33941:SF11">
    <property type="entry name" value="BACTERIAL MICROCOMPARTMENT SHELL PROTEIN PDUJ"/>
    <property type="match status" value="1"/>
</dbReference>
<dbReference type="PANTHER" id="PTHR33941">
    <property type="entry name" value="PROPANEDIOL UTILIZATION PROTEIN PDUA"/>
    <property type="match status" value="1"/>
</dbReference>
<dbReference type="PROSITE" id="PS51930">
    <property type="entry name" value="BMC_2"/>
    <property type="match status" value="1"/>
</dbReference>
<gene>
    <name evidence="6" type="ORF">FD47_GL001141</name>
</gene>
<evidence type="ECO:0000313" key="7">
    <source>
        <dbReference type="Proteomes" id="UP000051010"/>
    </source>
</evidence>
<sequence>MNGDKIMEALGYVECNGLSSATVAADRMLKTSDVKLSRIRNADNGWITLEFTGDIAALKVAVETVKQTLPKQYVAGLVIGSPAKGLDGLGTSGASDVAPQNFNPEKYNPDGSMKESAMFGPHPDHQSSNVQAAAAEPTAEPEEKMQETHSSDDDDDEEDDGESDDDKPGDRVTCNLCGDPKCPRKKGEPHNKCIHYDELKKKAELEKKNRSKKK</sequence>